<dbReference type="GO" id="GO:0060090">
    <property type="term" value="F:molecular adaptor activity"/>
    <property type="evidence" value="ECO:0007669"/>
    <property type="project" value="TreeGrafter"/>
</dbReference>
<dbReference type="Pfam" id="PF01146">
    <property type="entry name" value="Caveolin"/>
    <property type="match status" value="1"/>
</dbReference>
<keyword evidence="8" id="KW-0812">Transmembrane</keyword>
<proteinExistence type="evidence at transcript level"/>
<comment type="subcellular location">
    <subcellularLocation>
        <location evidence="1 6">Cell membrane</location>
        <topology evidence="1 6">Peripheral membrane protein</topology>
    </subcellularLocation>
    <subcellularLocation>
        <location evidence="6">Golgi apparatus membrane</location>
        <topology evidence="6">Peripheral membrane protein</topology>
    </subcellularLocation>
    <subcellularLocation>
        <location evidence="6">Membrane</location>
        <location evidence="6">Caveola</location>
        <topology evidence="6">Peripheral membrane protein</topology>
    </subcellularLocation>
</comment>
<dbReference type="InterPro" id="IPR018361">
    <property type="entry name" value="Caveolin_CS"/>
</dbReference>
<keyword evidence="8" id="KW-1133">Transmembrane helix</keyword>
<feature type="compositionally biased region" description="Low complexity" evidence="7">
    <location>
        <begin position="15"/>
        <end position="25"/>
    </location>
</feature>
<dbReference type="PROSITE" id="PS01210">
    <property type="entry name" value="CAVEOLIN"/>
    <property type="match status" value="1"/>
</dbReference>
<comment type="function">
    <text evidence="6">May act as a scaffolding protein within caveolar membranes. Interacts directly with G-protein alpha subunits and can functionally regulate their activity.</text>
</comment>
<keyword evidence="3 6" id="KW-1003">Cell membrane</keyword>
<evidence type="ECO:0000256" key="6">
    <source>
        <dbReference type="RuleBase" id="RU000680"/>
    </source>
</evidence>
<dbReference type="PANTHER" id="PTHR10844">
    <property type="entry name" value="CAVEOLIN"/>
    <property type="match status" value="1"/>
</dbReference>
<evidence type="ECO:0000256" key="4">
    <source>
        <dbReference type="ARBA" id="ARBA00023034"/>
    </source>
</evidence>
<evidence type="ECO:0000256" key="3">
    <source>
        <dbReference type="ARBA" id="ARBA00022475"/>
    </source>
</evidence>
<feature type="compositionally biased region" description="Basic and acidic residues" evidence="7">
    <location>
        <begin position="26"/>
        <end position="67"/>
    </location>
</feature>
<dbReference type="GO" id="GO:0070836">
    <property type="term" value="P:caveola assembly"/>
    <property type="evidence" value="ECO:0007669"/>
    <property type="project" value="InterPro"/>
</dbReference>
<evidence type="ECO:0000256" key="1">
    <source>
        <dbReference type="ARBA" id="ARBA00004202"/>
    </source>
</evidence>
<dbReference type="EMBL" id="KC345033">
    <property type="protein sequence ID" value="AGF69547.1"/>
    <property type="molecule type" value="mRNA"/>
</dbReference>
<dbReference type="GO" id="GO:0000139">
    <property type="term" value="C:Golgi membrane"/>
    <property type="evidence" value="ECO:0007669"/>
    <property type="project" value="UniProtKB-SubCell"/>
</dbReference>
<keyword evidence="4 6" id="KW-0333">Golgi apparatus</keyword>
<feature type="transmembrane region" description="Helical" evidence="8">
    <location>
        <begin position="144"/>
        <end position="170"/>
    </location>
</feature>
<feature type="region of interest" description="Disordered" evidence="7">
    <location>
        <begin position="1"/>
        <end position="82"/>
    </location>
</feature>
<accession>M1NEF5</accession>
<comment type="similarity">
    <text evidence="2 6">Belongs to the caveolin family.</text>
</comment>
<dbReference type="TCDB" id="8.A.26.1.5">
    <property type="family name" value="the caveolin (caveolin) family"/>
</dbReference>
<feature type="transmembrane region" description="Helical" evidence="8">
    <location>
        <begin position="190"/>
        <end position="212"/>
    </location>
</feature>
<reference evidence="9" key="1">
    <citation type="journal article" date="2014" name="Gene">
        <title>Identification, expression pattern, cellular location and potential role of the caveolin-1 gene from Artemia sinica.</title>
        <authorList>
            <person name="Li X."/>
            <person name="Yao F."/>
            <person name="Zhang W."/>
            <person name="Cheng C."/>
            <person name="Chu B."/>
            <person name="Liu Y."/>
            <person name="Mei Y."/>
            <person name="Wu Y."/>
            <person name="Zou X."/>
            <person name="Hou L."/>
        </authorList>
    </citation>
    <scope>NUCLEOTIDE SEQUENCE</scope>
</reference>
<keyword evidence="5 6" id="KW-0472">Membrane</keyword>
<dbReference type="GO" id="GO:0005901">
    <property type="term" value="C:caveola"/>
    <property type="evidence" value="ECO:0007669"/>
    <property type="project" value="UniProtKB-SubCell"/>
</dbReference>
<dbReference type="PANTHER" id="PTHR10844:SF28">
    <property type="entry name" value="CAVEOLIN"/>
    <property type="match status" value="1"/>
</dbReference>
<sequence length="224" mass="25371">MSELKSGSRAGSKANLNESELPLLESVEKDIMEMKEKASLGGSEPEKDDSSPEKEGEEKKDEETKAEKKAKKPRRERAQRERSVVENLTVGLNVIDRDDKHINETVNINFEDVIAEPDAAQGIEAIWRGVFLIFTGVRFWAYRLLALFLAIPIAFVWAIVFTLITFVYIWIATPFLKVFDILLNIIRRVWTGLVMTVCEPFALAFASVFSGIRIKHQSKPNSEV</sequence>
<protein>
    <recommendedName>
        <fullName evidence="6">Caveolin</fullName>
    </recommendedName>
</protein>
<evidence type="ECO:0000256" key="5">
    <source>
        <dbReference type="ARBA" id="ARBA00023136"/>
    </source>
</evidence>
<evidence type="ECO:0000256" key="8">
    <source>
        <dbReference type="SAM" id="Phobius"/>
    </source>
</evidence>
<name>M1NEF5_9CRUS</name>
<organism evidence="9">
    <name type="scientific">Artemia sinica</name>
    <dbReference type="NCBI Taxonomy" id="112780"/>
    <lineage>
        <taxon>Eukaryota</taxon>
        <taxon>Metazoa</taxon>
        <taxon>Ecdysozoa</taxon>
        <taxon>Arthropoda</taxon>
        <taxon>Crustacea</taxon>
        <taxon>Branchiopoda</taxon>
        <taxon>Anostraca</taxon>
        <taxon>Artemiidae</taxon>
        <taxon>Artemia</taxon>
    </lineage>
</organism>
<evidence type="ECO:0000313" key="9">
    <source>
        <dbReference type="EMBL" id="AGF69547.1"/>
    </source>
</evidence>
<dbReference type="AlphaFoldDB" id="M1NEF5"/>
<dbReference type="InterPro" id="IPR001612">
    <property type="entry name" value="Caveolin"/>
</dbReference>
<evidence type="ECO:0000256" key="2">
    <source>
        <dbReference type="ARBA" id="ARBA00010988"/>
    </source>
</evidence>
<evidence type="ECO:0000256" key="7">
    <source>
        <dbReference type="SAM" id="MobiDB-lite"/>
    </source>
</evidence>